<dbReference type="Proteomes" id="UP000266067">
    <property type="component" value="Unassembled WGS sequence"/>
</dbReference>
<dbReference type="SUPFAM" id="SSF56059">
    <property type="entry name" value="Glutathione synthetase ATP-binding domain-like"/>
    <property type="match status" value="1"/>
</dbReference>
<dbReference type="InterPro" id="IPR052032">
    <property type="entry name" value="ATP-dep_AA_Ligase"/>
</dbReference>
<evidence type="ECO:0000313" key="7">
    <source>
        <dbReference type="Proteomes" id="UP000266067"/>
    </source>
</evidence>
<dbReference type="AlphaFoldDB" id="A0A3A1N7I9"/>
<comment type="caution">
    <text evidence="6">The sequence shown here is derived from an EMBL/GenBank/DDBJ whole genome shotgun (WGS) entry which is preliminary data.</text>
</comment>
<evidence type="ECO:0000313" key="6">
    <source>
        <dbReference type="EMBL" id="RIV34647.1"/>
    </source>
</evidence>
<organism evidence="6 7">
    <name type="scientific">Flagellimonas lutimaris</name>
    <dbReference type="NCBI Taxonomy" id="475082"/>
    <lineage>
        <taxon>Bacteria</taxon>
        <taxon>Pseudomonadati</taxon>
        <taxon>Bacteroidota</taxon>
        <taxon>Flavobacteriia</taxon>
        <taxon>Flavobacteriales</taxon>
        <taxon>Flavobacteriaceae</taxon>
        <taxon>Flagellimonas</taxon>
    </lineage>
</organism>
<accession>A0A3A1N7I9</accession>
<gene>
    <name evidence="6" type="ORF">D2V08_04480</name>
</gene>
<dbReference type="InterPro" id="IPR011761">
    <property type="entry name" value="ATP-grasp"/>
</dbReference>
<name>A0A3A1N7I9_9FLAO</name>
<keyword evidence="2 4" id="KW-0547">Nucleotide-binding</keyword>
<evidence type="ECO:0000256" key="4">
    <source>
        <dbReference type="PROSITE-ProRule" id="PRU00409"/>
    </source>
</evidence>
<dbReference type="GO" id="GO:0046872">
    <property type="term" value="F:metal ion binding"/>
    <property type="evidence" value="ECO:0007669"/>
    <property type="project" value="InterPro"/>
</dbReference>
<keyword evidence="7" id="KW-1185">Reference proteome</keyword>
<dbReference type="Gene3D" id="3.30.470.20">
    <property type="entry name" value="ATP-grasp fold, B domain"/>
    <property type="match status" value="1"/>
</dbReference>
<sequence>MYLIDKPYISDFLIDTIKENSYQVVATKEAKELIADASLNWISEEEAIETIKNNPSQRIYSNSENALSWIDNHFKESELSKQINVLKDKAKFREQIKPIFPEFKFQKIKLGNIQNITTEELSFPFVIKPSIGFLSLGVYIIKDENDWIKAKEEITPHNLKSIFPKNVLDTSHFIIEDFIQGEEYAIDYYHNDKGEVVILNILHHVFSSGKDTSDRVYSTSKAIINQHKARLEQFLSTIGNKLNLRNFPAHAEVRIDNNGKIIPIEINPLRFGGWCTTGDLSGITVGLNSYKYYFENTCPNWDTIYQGKENKIFSIIVLDNNSGIKPADIAKFDYKALANDFETPILIRTLDINKYPLFGFVFTETDKKNKEELYDILSSDLRKYIIVKENQT</sequence>
<evidence type="ECO:0000256" key="2">
    <source>
        <dbReference type="ARBA" id="ARBA00022741"/>
    </source>
</evidence>
<evidence type="ECO:0000259" key="5">
    <source>
        <dbReference type="PROSITE" id="PS50975"/>
    </source>
</evidence>
<keyword evidence="1" id="KW-0436">Ligase</keyword>
<dbReference type="GO" id="GO:0016874">
    <property type="term" value="F:ligase activity"/>
    <property type="evidence" value="ECO:0007669"/>
    <property type="project" value="UniProtKB-KW"/>
</dbReference>
<evidence type="ECO:0000256" key="1">
    <source>
        <dbReference type="ARBA" id="ARBA00022598"/>
    </source>
</evidence>
<dbReference type="OrthoDB" id="9803907at2"/>
<proteinExistence type="predicted"/>
<feature type="domain" description="ATP-grasp" evidence="5">
    <location>
        <begin position="89"/>
        <end position="298"/>
    </location>
</feature>
<dbReference type="Pfam" id="PF13535">
    <property type="entry name" value="ATP-grasp_4"/>
    <property type="match status" value="1"/>
</dbReference>
<dbReference type="EMBL" id="QXFH01000070">
    <property type="protein sequence ID" value="RIV34647.1"/>
    <property type="molecule type" value="Genomic_DNA"/>
</dbReference>
<protein>
    <submittedName>
        <fullName evidence="6">ATP-grasp domain-containing protein</fullName>
    </submittedName>
</protein>
<dbReference type="PANTHER" id="PTHR43585">
    <property type="entry name" value="FUMIPYRROLE BIOSYNTHESIS PROTEIN C"/>
    <property type="match status" value="1"/>
</dbReference>
<dbReference type="GO" id="GO:0005524">
    <property type="term" value="F:ATP binding"/>
    <property type="evidence" value="ECO:0007669"/>
    <property type="project" value="UniProtKB-UniRule"/>
</dbReference>
<keyword evidence="3 4" id="KW-0067">ATP-binding</keyword>
<reference evidence="6 7" key="1">
    <citation type="submission" date="2018-08" db="EMBL/GenBank/DDBJ databases">
        <title>Proposal of Muricauda 72 sp.nov. and Muricauda NH166 sp.nov., isolated from seawater.</title>
        <authorList>
            <person name="Cheng H."/>
            <person name="Wu Y.-H."/>
            <person name="Guo L.-L."/>
            <person name="Xu X.-W."/>
        </authorList>
    </citation>
    <scope>NUCLEOTIDE SEQUENCE [LARGE SCALE GENOMIC DNA]</scope>
    <source>
        <strain evidence="6 7">KCTC 22173</strain>
    </source>
</reference>
<evidence type="ECO:0000256" key="3">
    <source>
        <dbReference type="ARBA" id="ARBA00022840"/>
    </source>
</evidence>
<dbReference type="RefSeq" id="WP_119606885.1">
    <property type="nucleotide sequence ID" value="NZ_QXFH01000070.1"/>
</dbReference>
<dbReference type="PROSITE" id="PS50975">
    <property type="entry name" value="ATP_GRASP"/>
    <property type="match status" value="1"/>
</dbReference>
<dbReference type="PANTHER" id="PTHR43585:SF2">
    <property type="entry name" value="ATP-GRASP ENZYME FSQD"/>
    <property type="match status" value="1"/>
</dbReference>